<evidence type="ECO:0000256" key="6">
    <source>
        <dbReference type="SAM" id="Phobius"/>
    </source>
</evidence>
<keyword evidence="2" id="KW-1003">Cell membrane</keyword>
<feature type="transmembrane region" description="Helical" evidence="6">
    <location>
        <begin position="81"/>
        <end position="106"/>
    </location>
</feature>
<dbReference type="Pfam" id="PF02361">
    <property type="entry name" value="CbiQ"/>
    <property type="match status" value="1"/>
</dbReference>
<dbReference type="GO" id="GO:0043190">
    <property type="term" value="C:ATP-binding cassette (ABC) transporter complex"/>
    <property type="evidence" value="ECO:0007669"/>
    <property type="project" value="InterPro"/>
</dbReference>
<proteinExistence type="predicted"/>
<reference evidence="7 8" key="1">
    <citation type="submission" date="2020-08" db="EMBL/GenBank/DDBJ databases">
        <title>Sequencing the genomes of 1000 actinobacteria strains.</title>
        <authorList>
            <person name="Klenk H.-P."/>
        </authorList>
    </citation>
    <scope>NUCLEOTIDE SEQUENCE [LARGE SCALE GENOMIC DNA]</scope>
    <source>
        <strain evidence="7 8">DSM 43851</strain>
    </source>
</reference>
<organism evidence="7 8">
    <name type="scientific">Kutzneria kofuensis</name>
    <dbReference type="NCBI Taxonomy" id="103725"/>
    <lineage>
        <taxon>Bacteria</taxon>
        <taxon>Bacillati</taxon>
        <taxon>Actinomycetota</taxon>
        <taxon>Actinomycetes</taxon>
        <taxon>Pseudonocardiales</taxon>
        <taxon>Pseudonocardiaceae</taxon>
        <taxon>Kutzneria</taxon>
    </lineage>
</organism>
<evidence type="ECO:0000256" key="2">
    <source>
        <dbReference type="ARBA" id="ARBA00022475"/>
    </source>
</evidence>
<dbReference type="InterPro" id="IPR012809">
    <property type="entry name" value="ECF_CbiQ"/>
</dbReference>
<accession>A0A7W9NGA4</accession>
<dbReference type="EMBL" id="JACHIR010000001">
    <property type="protein sequence ID" value="MBB5890888.1"/>
    <property type="molecule type" value="Genomic_DNA"/>
</dbReference>
<keyword evidence="4 6" id="KW-1133">Transmembrane helix</keyword>
<dbReference type="CDD" id="cd16914">
    <property type="entry name" value="EcfT"/>
    <property type="match status" value="1"/>
</dbReference>
<dbReference type="Proteomes" id="UP000585638">
    <property type="component" value="Unassembled WGS sequence"/>
</dbReference>
<dbReference type="RefSeq" id="WP_184860634.1">
    <property type="nucleotide sequence ID" value="NZ_BAAAWY010000038.1"/>
</dbReference>
<sequence length="258" mass="27500">MSGAAHNPGADLLIPTDTPLHRAAPQCKVAATALCILLVACTPRDIFWPYIGYGLVLATAAYTAQIPAMTLLRRLVVEIPFVFFVVLLPFLATGPVVHVLGIPLAIAGLESAASIVLKASFGLLATGVLAATTPLPEVITGLERLRVPKIFTAVASFMIRYVEVLNSELNRLRTARACRGADPRWLWQAKDMALCVGALFVRAFERGERVYLAMASRGYEGSLPATLTGEPAKRSTWAAALTTPAIFAVLTATAWATA</sequence>
<feature type="transmembrane region" description="Helical" evidence="6">
    <location>
        <begin position="112"/>
        <end position="135"/>
    </location>
</feature>
<dbReference type="AlphaFoldDB" id="A0A7W9NGA4"/>
<dbReference type="GO" id="GO:0006824">
    <property type="term" value="P:cobalt ion transport"/>
    <property type="evidence" value="ECO:0007669"/>
    <property type="project" value="InterPro"/>
</dbReference>
<evidence type="ECO:0000256" key="3">
    <source>
        <dbReference type="ARBA" id="ARBA00022692"/>
    </source>
</evidence>
<dbReference type="PANTHER" id="PTHR34857">
    <property type="entry name" value="SLL0384 PROTEIN"/>
    <property type="match status" value="1"/>
</dbReference>
<gene>
    <name evidence="7" type="ORF">BJ998_002084</name>
</gene>
<keyword evidence="5 6" id="KW-0472">Membrane</keyword>
<feature type="transmembrane region" description="Helical" evidence="6">
    <location>
        <begin position="237"/>
        <end position="256"/>
    </location>
</feature>
<comment type="caution">
    <text evidence="7">The sequence shown here is derived from an EMBL/GenBank/DDBJ whole genome shotgun (WGS) entry which is preliminary data.</text>
</comment>
<dbReference type="InterPro" id="IPR051611">
    <property type="entry name" value="ECF_transporter_component"/>
</dbReference>
<dbReference type="NCBIfam" id="TIGR02454">
    <property type="entry name" value="ECF_T_CbiQ"/>
    <property type="match status" value="1"/>
</dbReference>
<keyword evidence="8" id="KW-1185">Reference proteome</keyword>
<dbReference type="InterPro" id="IPR003339">
    <property type="entry name" value="ABC/ECF_trnsptr_transmembrane"/>
</dbReference>
<protein>
    <submittedName>
        <fullName evidence="7">Cobalt/nickel transport system permease protein</fullName>
    </submittedName>
</protein>
<name>A0A7W9NGA4_9PSEU</name>
<feature type="transmembrane region" description="Helical" evidence="6">
    <location>
        <begin position="47"/>
        <end position="69"/>
    </location>
</feature>
<evidence type="ECO:0000313" key="8">
    <source>
        <dbReference type="Proteomes" id="UP000585638"/>
    </source>
</evidence>
<keyword evidence="3 6" id="KW-0812">Transmembrane</keyword>
<evidence type="ECO:0000256" key="4">
    <source>
        <dbReference type="ARBA" id="ARBA00022989"/>
    </source>
</evidence>
<evidence type="ECO:0000313" key="7">
    <source>
        <dbReference type="EMBL" id="MBB5890888.1"/>
    </source>
</evidence>
<dbReference type="PANTHER" id="PTHR34857:SF2">
    <property type="entry name" value="SLL0384 PROTEIN"/>
    <property type="match status" value="1"/>
</dbReference>
<evidence type="ECO:0000256" key="5">
    <source>
        <dbReference type="ARBA" id="ARBA00023136"/>
    </source>
</evidence>
<comment type="subcellular location">
    <subcellularLocation>
        <location evidence="1">Cell membrane</location>
        <topology evidence="1">Multi-pass membrane protein</topology>
    </subcellularLocation>
</comment>
<evidence type="ECO:0000256" key="1">
    <source>
        <dbReference type="ARBA" id="ARBA00004651"/>
    </source>
</evidence>